<protein>
    <submittedName>
        <fullName evidence="1">ABC-type enterochelin transport system ATPase subunit</fullName>
    </submittedName>
</protein>
<comment type="caution">
    <text evidence="1">The sequence shown here is derived from an EMBL/GenBank/DDBJ whole genome shotgun (WGS) entry which is preliminary data.</text>
</comment>
<evidence type="ECO:0000313" key="1">
    <source>
        <dbReference type="EMBL" id="MDR7354989.1"/>
    </source>
</evidence>
<sequence length="30" mass="3399">MAMMLCQETDYVLLGEPLNNLDVAHSVEMM</sequence>
<evidence type="ECO:0000313" key="2">
    <source>
        <dbReference type="Proteomes" id="UP001183619"/>
    </source>
</evidence>
<dbReference type="Proteomes" id="UP001183619">
    <property type="component" value="Unassembled WGS sequence"/>
</dbReference>
<name>A0ABU2BAH3_9CORY</name>
<proteinExistence type="predicted"/>
<dbReference type="EMBL" id="JAVDYF010000001">
    <property type="protein sequence ID" value="MDR7354989.1"/>
    <property type="molecule type" value="Genomic_DNA"/>
</dbReference>
<keyword evidence="2" id="KW-1185">Reference proteome</keyword>
<gene>
    <name evidence="1" type="ORF">J2S37_001527</name>
</gene>
<reference evidence="1 2" key="1">
    <citation type="submission" date="2023-07" db="EMBL/GenBank/DDBJ databases">
        <title>Sequencing the genomes of 1000 actinobacteria strains.</title>
        <authorList>
            <person name="Klenk H.-P."/>
        </authorList>
    </citation>
    <scope>NUCLEOTIDE SEQUENCE [LARGE SCALE GENOMIC DNA]</scope>
    <source>
        <strain evidence="1 2">DSM 44508</strain>
    </source>
</reference>
<accession>A0ABU2BAH3</accession>
<organism evidence="1 2">
    <name type="scientific">Corynebacterium felinum</name>
    <dbReference type="NCBI Taxonomy" id="131318"/>
    <lineage>
        <taxon>Bacteria</taxon>
        <taxon>Bacillati</taxon>
        <taxon>Actinomycetota</taxon>
        <taxon>Actinomycetes</taxon>
        <taxon>Mycobacteriales</taxon>
        <taxon>Corynebacteriaceae</taxon>
        <taxon>Corynebacterium</taxon>
    </lineage>
</organism>